<dbReference type="KEGG" id="lso:CKC_01005"/>
<gene>
    <name evidence="2" type="ordered locus">CKC_01005</name>
    <name evidence="3" type="ordered locus">CKC_05870</name>
</gene>
<proteinExistence type="predicted"/>
<dbReference type="EMBL" id="CP002371">
    <property type="protein sequence ID" value="ADR52919.1"/>
    <property type="molecule type" value="Genomic_DNA"/>
</dbReference>
<keyword evidence="1" id="KW-1133">Transmembrane helix</keyword>
<sequence length="33" mass="3938">MSKQLTKLDKVKLAFNILLLFGVVVMMLWWKWG</sequence>
<reference evidence="2 4" key="3">
    <citation type="journal article" date="2011" name="PLoS ONE">
        <title>The Complete Genome Sequence of 'Candidatus Liberibacter solanacearum', the Bacterium Associated with Potato Zebra Chip Disease.</title>
        <authorList>
            <person name="Lin H."/>
            <person name="Lou B."/>
            <person name="Glynn J.M."/>
            <person name="Doddapaneni H."/>
            <person name="Civerolo E.L."/>
            <person name="Chen C."/>
            <person name="Duan Y."/>
            <person name="Zhou L."/>
            <person name="Vahling C.M."/>
        </authorList>
    </citation>
    <scope>NUCLEOTIDE SEQUENCE [LARGE SCALE GENOMIC DNA]</scope>
    <source>
        <strain evidence="2 4">CLso-ZC1</strain>
    </source>
</reference>
<evidence type="ECO:0000313" key="3">
    <source>
        <dbReference type="EMBL" id="ADR52919.1"/>
    </source>
</evidence>
<reference key="2">
    <citation type="submission" date="2010-11" db="EMBL/GenBank/DDBJ databases">
        <authorList>
            <person name="Lin H."/>
            <person name="Doddapaneni H.V."/>
            <person name="Lou B."/>
            <person name="Civerolo E.L."/>
            <person name="Chen C."/>
            <person name="Duan Y."/>
            <person name="Zhou L."/>
            <person name="Glynn J."/>
        </authorList>
    </citation>
    <scope>NUCLEOTIDE SEQUENCE</scope>
    <source>
        <strain>CLso-ZC1</strain>
    </source>
</reference>
<keyword evidence="1" id="KW-0472">Membrane</keyword>
<reference evidence="4" key="1">
    <citation type="submission" date="2010-11" db="EMBL/GenBank/DDBJ databases">
        <title>Complete genome sequence of Candidatus Liberibacter solanacearum CLso-ZC1.</title>
        <authorList>
            <person name="Lin H."/>
            <person name="Doddapaneni H.V."/>
            <person name="Lou B."/>
            <person name="Civerolo E.L."/>
            <person name="Chen C."/>
            <person name="Duan Y."/>
            <person name="Zhou L."/>
            <person name="Glynn J."/>
        </authorList>
    </citation>
    <scope>NUCLEOTIDE SEQUENCE [LARGE SCALE GENOMIC DNA]</scope>
    <source>
        <strain evidence="4">CLso-ZC1</strain>
    </source>
</reference>
<evidence type="ECO:0000313" key="4">
    <source>
        <dbReference type="Proteomes" id="UP000007038"/>
    </source>
</evidence>
<evidence type="ECO:0000256" key="1">
    <source>
        <dbReference type="SAM" id="Phobius"/>
    </source>
</evidence>
<feature type="transmembrane region" description="Helical" evidence="1">
    <location>
        <begin position="12"/>
        <end position="30"/>
    </location>
</feature>
<protein>
    <recommendedName>
        <fullName evidence="5">Transmembrane protein</fullName>
    </recommendedName>
</protein>
<keyword evidence="1" id="KW-0812">Transmembrane</keyword>
<accession>E4UC62</accession>
<dbReference type="Proteomes" id="UP000007038">
    <property type="component" value="Chromosome"/>
</dbReference>
<dbReference type="HOGENOM" id="CLU_3382534_0_0_5"/>
<dbReference type="AlphaFoldDB" id="E4UC62"/>
<dbReference type="STRING" id="658172.CKC_01005"/>
<dbReference type="KEGG" id="lso:CKC_05870"/>
<evidence type="ECO:0008006" key="5">
    <source>
        <dbReference type="Google" id="ProtNLM"/>
    </source>
</evidence>
<organism evidence="2 4">
    <name type="scientific">Liberibacter solanacearum (strain CLso-ZC1)</name>
    <dbReference type="NCBI Taxonomy" id="658172"/>
    <lineage>
        <taxon>Bacteria</taxon>
        <taxon>Pseudomonadati</taxon>
        <taxon>Pseudomonadota</taxon>
        <taxon>Alphaproteobacteria</taxon>
        <taxon>Hyphomicrobiales</taxon>
        <taxon>Rhizobiaceae</taxon>
        <taxon>Liberibacter</taxon>
    </lineage>
</organism>
<evidence type="ECO:0000313" key="2">
    <source>
        <dbReference type="EMBL" id="ADR51952.1"/>
    </source>
</evidence>
<dbReference type="EMBL" id="CP002371">
    <property type="protein sequence ID" value="ADR51952.1"/>
    <property type="molecule type" value="Genomic_DNA"/>
</dbReference>
<name>E4UC62_LIBSC</name>